<dbReference type="GO" id="GO:0016020">
    <property type="term" value="C:membrane"/>
    <property type="evidence" value="ECO:0007669"/>
    <property type="project" value="UniProtKB-SubCell"/>
</dbReference>
<dbReference type="Gene3D" id="1.10.10.1740">
    <property type="entry name" value="Transmembrane protein 14-like"/>
    <property type="match status" value="1"/>
</dbReference>
<evidence type="ECO:0000256" key="6">
    <source>
        <dbReference type="SAM" id="Phobius"/>
    </source>
</evidence>
<evidence type="ECO:0000313" key="8">
    <source>
        <dbReference type="Proteomes" id="UP000322245"/>
    </source>
</evidence>
<protein>
    <submittedName>
        <fullName evidence="7">Uncharacterized protein</fullName>
    </submittedName>
</protein>
<comment type="similarity">
    <text evidence="2">Belongs to the TMEM14 family.</text>
</comment>
<keyword evidence="8" id="KW-1185">Reference proteome</keyword>
<evidence type="ECO:0000256" key="4">
    <source>
        <dbReference type="ARBA" id="ARBA00022989"/>
    </source>
</evidence>
<evidence type="ECO:0000256" key="2">
    <source>
        <dbReference type="ARBA" id="ARBA00007590"/>
    </source>
</evidence>
<feature type="transmembrane region" description="Helical" evidence="6">
    <location>
        <begin position="67"/>
        <end position="87"/>
    </location>
</feature>
<evidence type="ECO:0000256" key="3">
    <source>
        <dbReference type="ARBA" id="ARBA00022692"/>
    </source>
</evidence>
<feature type="transmembrane region" description="Helical" evidence="6">
    <location>
        <begin position="29"/>
        <end position="47"/>
    </location>
</feature>
<dbReference type="Proteomes" id="UP000322245">
    <property type="component" value="Unassembled WGS sequence"/>
</dbReference>
<evidence type="ECO:0000313" key="7">
    <source>
        <dbReference type="EMBL" id="TYJ52870.1"/>
    </source>
</evidence>
<reference evidence="7 8" key="1">
    <citation type="submission" date="2017-05" db="EMBL/GenBank/DDBJ databases">
        <title>The Genome Sequence of Tsuchiyaea wingfieldii DSM 27421.</title>
        <authorList>
            <person name="Cuomo C."/>
            <person name="Passer A."/>
            <person name="Billmyre B."/>
            <person name="Heitman J."/>
        </authorList>
    </citation>
    <scope>NUCLEOTIDE SEQUENCE [LARGE SCALE GENOMIC DNA]</scope>
    <source>
        <strain evidence="7 8">DSM 27421</strain>
    </source>
</reference>
<dbReference type="AlphaFoldDB" id="A0A5D3AS27"/>
<comment type="subcellular location">
    <subcellularLocation>
        <location evidence="1">Membrane</location>
    </subcellularLocation>
</comment>
<accession>A0A5D3AS27</accession>
<keyword evidence="3 6" id="KW-0812">Transmembrane</keyword>
<dbReference type="InterPro" id="IPR005349">
    <property type="entry name" value="TMEM14"/>
</dbReference>
<evidence type="ECO:0000256" key="1">
    <source>
        <dbReference type="ARBA" id="ARBA00004370"/>
    </source>
</evidence>
<sequence length="131" mass="13596">MSSKPVSVLSGVTILGGITAYARFSSVPSLVGSFAIGSVMALSGMRIRDGMDYGLETATGQSAPSSFAHPIAVLILFLTASSAALMYPTIRRAVKTKAPVPATIAIMATASAAYYLRETIEVHAHKPAHLS</sequence>
<proteinExistence type="inferred from homology"/>
<organism evidence="7 8">
    <name type="scientific">Cryptococcus floricola</name>
    <dbReference type="NCBI Taxonomy" id="2591691"/>
    <lineage>
        <taxon>Eukaryota</taxon>
        <taxon>Fungi</taxon>
        <taxon>Dikarya</taxon>
        <taxon>Basidiomycota</taxon>
        <taxon>Agaricomycotina</taxon>
        <taxon>Tremellomycetes</taxon>
        <taxon>Tremellales</taxon>
        <taxon>Cryptococcaceae</taxon>
        <taxon>Cryptococcus</taxon>
    </lineage>
</organism>
<comment type="caution">
    <text evidence="7">The sequence shown here is derived from an EMBL/GenBank/DDBJ whole genome shotgun (WGS) entry which is preliminary data.</text>
</comment>
<dbReference type="InterPro" id="IPR044890">
    <property type="entry name" value="TMEM14_sf"/>
</dbReference>
<dbReference type="Pfam" id="PF03647">
    <property type="entry name" value="Tmemb_14"/>
    <property type="match status" value="1"/>
</dbReference>
<evidence type="ECO:0000256" key="5">
    <source>
        <dbReference type="ARBA" id="ARBA00023136"/>
    </source>
</evidence>
<keyword evidence="4 6" id="KW-1133">Transmembrane helix</keyword>
<gene>
    <name evidence="7" type="ORF">B9479_006505</name>
</gene>
<name>A0A5D3AS27_9TREE</name>
<dbReference type="EMBL" id="NIDF01000112">
    <property type="protein sequence ID" value="TYJ52870.1"/>
    <property type="molecule type" value="Genomic_DNA"/>
</dbReference>
<keyword evidence="5 6" id="KW-0472">Membrane</keyword>